<dbReference type="AlphaFoldDB" id="A0A2M3ZVM7"/>
<name>A0A2M3ZVM7_9DIPT</name>
<keyword evidence="1" id="KW-0732">Signal</keyword>
<proteinExistence type="predicted"/>
<organism evidence="2">
    <name type="scientific">Anopheles braziliensis</name>
    <dbReference type="NCBI Taxonomy" id="58242"/>
    <lineage>
        <taxon>Eukaryota</taxon>
        <taxon>Metazoa</taxon>
        <taxon>Ecdysozoa</taxon>
        <taxon>Arthropoda</taxon>
        <taxon>Hexapoda</taxon>
        <taxon>Insecta</taxon>
        <taxon>Pterygota</taxon>
        <taxon>Neoptera</taxon>
        <taxon>Endopterygota</taxon>
        <taxon>Diptera</taxon>
        <taxon>Nematocera</taxon>
        <taxon>Culicoidea</taxon>
        <taxon>Culicidae</taxon>
        <taxon>Anophelinae</taxon>
        <taxon>Anopheles</taxon>
    </lineage>
</organism>
<feature type="chain" id="PRO_5014954101" evidence="1">
    <location>
        <begin position="20"/>
        <end position="69"/>
    </location>
</feature>
<protein>
    <submittedName>
        <fullName evidence="2">Putative secreted peptide</fullName>
    </submittedName>
</protein>
<reference evidence="2" key="1">
    <citation type="submission" date="2018-01" db="EMBL/GenBank/DDBJ databases">
        <title>An insight into the sialome of Amazonian anophelines.</title>
        <authorList>
            <person name="Ribeiro J.M."/>
            <person name="Scarpassa V."/>
            <person name="Calvo E."/>
        </authorList>
    </citation>
    <scope>NUCLEOTIDE SEQUENCE</scope>
    <source>
        <tissue evidence="2">Salivary glands</tissue>
    </source>
</reference>
<evidence type="ECO:0000256" key="1">
    <source>
        <dbReference type="SAM" id="SignalP"/>
    </source>
</evidence>
<sequence length="69" mass="7549">MMEMAFGFAFFLSHHYTGALVAATRSGVRPRGLRSATHPTTTAMDEKTAMDDTKFGVPSGAAMRKKQRI</sequence>
<feature type="signal peptide" evidence="1">
    <location>
        <begin position="1"/>
        <end position="19"/>
    </location>
</feature>
<evidence type="ECO:0000313" key="2">
    <source>
        <dbReference type="EMBL" id="MBW32604.1"/>
    </source>
</evidence>
<accession>A0A2M3ZVM7</accession>
<dbReference type="EMBL" id="GGFM01011853">
    <property type="protein sequence ID" value="MBW32604.1"/>
    <property type="molecule type" value="Transcribed_RNA"/>
</dbReference>